<comment type="caution">
    <text evidence="6">The sequence shown here is derived from an EMBL/GenBank/DDBJ whole genome shotgun (WGS) entry which is preliminary data.</text>
</comment>
<dbReference type="InterPro" id="IPR036736">
    <property type="entry name" value="ACP-like_sf"/>
</dbReference>
<dbReference type="PROSITE" id="PS00455">
    <property type="entry name" value="AMP_BINDING"/>
    <property type="match status" value="1"/>
</dbReference>
<gene>
    <name evidence="6" type="ORF">B0J12DRAFT_754970</name>
</gene>
<proteinExistence type="inferred from homology"/>
<dbReference type="Gene3D" id="3.30.559.30">
    <property type="entry name" value="Nonribosomal peptide synthetase, condensation domain"/>
    <property type="match status" value="1"/>
</dbReference>
<dbReference type="InterPro" id="IPR020845">
    <property type="entry name" value="AMP-binding_CS"/>
</dbReference>
<dbReference type="Proteomes" id="UP000774617">
    <property type="component" value="Unassembled WGS sequence"/>
</dbReference>
<evidence type="ECO:0000313" key="7">
    <source>
        <dbReference type="Proteomes" id="UP000774617"/>
    </source>
</evidence>
<dbReference type="Gene3D" id="1.10.1200.10">
    <property type="entry name" value="ACP-like"/>
    <property type="match status" value="1"/>
</dbReference>
<keyword evidence="2" id="KW-0597">Phosphoprotein</keyword>
<dbReference type="Gene3D" id="3.30.559.10">
    <property type="entry name" value="Chloramphenicol acetyltransferase-like domain"/>
    <property type="match status" value="1"/>
</dbReference>
<keyword evidence="1" id="KW-0596">Phosphopantetheine</keyword>
<dbReference type="InterPro" id="IPR000873">
    <property type="entry name" value="AMP-dep_synth/lig_dom"/>
</dbReference>
<dbReference type="InterPro" id="IPR045851">
    <property type="entry name" value="AMP-bd_C_sf"/>
</dbReference>
<reference evidence="6 7" key="1">
    <citation type="journal article" date="2021" name="Nat. Commun.">
        <title>Genetic determinants of endophytism in the Arabidopsis root mycobiome.</title>
        <authorList>
            <person name="Mesny F."/>
            <person name="Miyauchi S."/>
            <person name="Thiergart T."/>
            <person name="Pickel B."/>
            <person name="Atanasova L."/>
            <person name="Karlsson M."/>
            <person name="Huettel B."/>
            <person name="Barry K.W."/>
            <person name="Haridas S."/>
            <person name="Chen C."/>
            <person name="Bauer D."/>
            <person name="Andreopoulos W."/>
            <person name="Pangilinan J."/>
            <person name="LaButti K."/>
            <person name="Riley R."/>
            <person name="Lipzen A."/>
            <person name="Clum A."/>
            <person name="Drula E."/>
            <person name="Henrissat B."/>
            <person name="Kohler A."/>
            <person name="Grigoriev I.V."/>
            <person name="Martin F.M."/>
            <person name="Hacquard S."/>
        </authorList>
    </citation>
    <scope>NUCLEOTIDE SEQUENCE [LARGE SCALE GENOMIC DNA]</scope>
    <source>
        <strain evidence="6 7">MPI-SDFR-AT-0080</strain>
    </source>
</reference>
<evidence type="ECO:0000256" key="1">
    <source>
        <dbReference type="ARBA" id="ARBA00022450"/>
    </source>
</evidence>
<dbReference type="InterPro" id="IPR001242">
    <property type="entry name" value="Condensation_dom"/>
</dbReference>
<dbReference type="PROSITE" id="PS50075">
    <property type="entry name" value="CARRIER"/>
    <property type="match status" value="1"/>
</dbReference>
<dbReference type="Gene3D" id="3.30.300.30">
    <property type="match status" value="1"/>
</dbReference>
<accession>A0ABQ8G8A0</accession>
<name>A0ABQ8G8A0_9PEZI</name>
<dbReference type="Pfam" id="PF00668">
    <property type="entry name" value="Condensation"/>
    <property type="match status" value="1"/>
</dbReference>
<organism evidence="6 7">
    <name type="scientific">Macrophomina phaseolina</name>
    <dbReference type="NCBI Taxonomy" id="35725"/>
    <lineage>
        <taxon>Eukaryota</taxon>
        <taxon>Fungi</taxon>
        <taxon>Dikarya</taxon>
        <taxon>Ascomycota</taxon>
        <taxon>Pezizomycotina</taxon>
        <taxon>Dothideomycetes</taxon>
        <taxon>Dothideomycetes incertae sedis</taxon>
        <taxon>Botryosphaeriales</taxon>
        <taxon>Botryosphaeriaceae</taxon>
        <taxon>Macrophomina</taxon>
    </lineage>
</organism>
<dbReference type="SUPFAM" id="SSF56801">
    <property type="entry name" value="Acetyl-CoA synthetase-like"/>
    <property type="match status" value="1"/>
</dbReference>
<sequence>MLLNVCSERATVLSAIAKALNLPVDSIDASKSFIELGGHSLSAVEVQNECRRLVRRPPTVLSLLVSSSINELLPTSNLLERNAGLAMPVSEERAATVLYDSSPSATATSLGPDEAPVTEMQAALILGGQSTIRYFETWRLEDLVVLKHAWKTVISMEPIFRAAFEECAAGSYVMRLQDFTIPWDEVVTFDRQTYEVELSKQETLSRPAFKFKTVIYRSPDRSQSEGTIVFWVHHALLDGFSMSNLTQKVRRVAVGDTGVVPGRSFLSAAQELQQLREKSEHLAVEFWSEKTAQFATASTGLGLARPKNACIQAGGNEVDIDFSALQHRLRDTSRALGVTVASFFYAAWAVVQALYTDADAVVVGAIFSGRDLPIEDATTVIGPLLNTLPLHIPIGEDESTSDLVRRVFRDLAELTCFQWSSTGHGFSRNFEAALSVTRGLQGPAEDPIRPLRESGYDFESNIPLSLAIDEAAFSLRLVYHPDLYTRESAEGVALCFQNALERLTYSTSIRQCLGSLVPVSMQGRLRVLGNCLSGSTTRTAHPEDLVSLFETAVRSYPDNPAVEFGQEVVTYAELGRQTSQIAAVLDRLNIEGEVVCVHADGSLHWIVGLLGSLKAGATVCSLDATLPANLRSSMFSSSGSRVFIIGNESQICFQPAGCRHCLVADNIISSTPVPAREPGAARIPNPAGPAYLCFTSGSTGTPKGVLCTHQGLVAFQKDPEVRLHAAPGVRISQFMSPAFDGSIHEIFSALCYGATLVLRSSADVFDVLRHVDSAIMTPSVARTIAPEHFQNLKSVYLVGEQVPTSTVDQWAPGRKLYNMYGPTEGTCGATITRLLPGRPVTIGRPNPTSRVYILGRNGRLVPPGAIGEIHIAGVQVSLGYLNMARETYERFLPDTICPDLGERMYKTGDRGFWDSNGEVVCLGRNDRQIKLRGFRMDLDDLEARIMQVGAGIRAVALTVAQGRSDTLVAMVQPGGLDPKALQEAIRARLPRQAVPSAIACVDSFPMTRAGKVDLKAVAARLAEI</sequence>
<dbReference type="Pfam" id="PF00550">
    <property type="entry name" value="PP-binding"/>
    <property type="match status" value="1"/>
</dbReference>
<evidence type="ECO:0000256" key="2">
    <source>
        <dbReference type="ARBA" id="ARBA00022553"/>
    </source>
</evidence>
<keyword evidence="7" id="KW-1185">Reference proteome</keyword>
<dbReference type="SUPFAM" id="SSF52777">
    <property type="entry name" value="CoA-dependent acyltransferases"/>
    <property type="match status" value="2"/>
</dbReference>
<keyword evidence="3" id="KW-0436">Ligase</keyword>
<dbReference type="SMART" id="SM00823">
    <property type="entry name" value="PKS_PP"/>
    <property type="match status" value="1"/>
</dbReference>
<evidence type="ECO:0000313" key="6">
    <source>
        <dbReference type="EMBL" id="KAH7048223.1"/>
    </source>
</evidence>
<protein>
    <recommendedName>
        <fullName evidence="5">Carrier domain-containing protein</fullName>
    </recommendedName>
</protein>
<dbReference type="InterPro" id="IPR023213">
    <property type="entry name" value="CAT-like_dom_sf"/>
</dbReference>
<evidence type="ECO:0000259" key="5">
    <source>
        <dbReference type="PROSITE" id="PS50075"/>
    </source>
</evidence>
<dbReference type="SUPFAM" id="SSF47336">
    <property type="entry name" value="ACP-like"/>
    <property type="match status" value="1"/>
</dbReference>
<dbReference type="PANTHER" id="PTHR45527:SF11">
    <property type="entry name" value="NONRIBOSOMAL PEPTIDE SYNTHETASE 5"/>
    <property type="match status" value="1"/>
</dbReference>
<dbReference type="InterPro" id="IPR009081">
    <property type="entry name" value="PP-bd_ACP"/>
</dbReference>
<feature type="domain" description="Carrier" evidence="5">
    <location>
        <begin position="6"/>
        <end position="80"/>
    </location>
</feature>
<dbReference type="InterPro" id="IPR020806">
    <property type="entry name" value="PKS_PP-bd"/>
</dbReference>
<dbReference type="InterPro" id="IPR042099">
    <property type="entry name" value="ANL_N_sf"/>
</dbReference>
<evidence type="ECO:0000256" key="4">
    <source>
        <dbReference type="ARBA" id="ARBA00029454"/>
    </source>
</evidence>
<dbReference type="Gene3D" id="3.40.50.12780">
    <property type="entry name" value="N-terminal domain of ligase-like"/>
    <property type="match status" value="1"/>
</dbReference>
<dbReference type="EMBL" id="JAGTJR010000015">
    <property type="protein sequence ID" value="KAH7048223.1"/>
    <property type="molecule type" value="Genomic_DNA"/>
</dbReference>
<evidence type="ECO:0000256" key="3">
    <source>
        <dbReference type="ARBA" id="ARBA00022598"/>
    </source>
</evidence>
<dbReference type="Pfam" id="PF00501">
    <property type="entry name" value="AMP-binding"/>
    <property type="match status" value="1"/>
</dbReference>
<dbReference type="PANTHER" id="PTHR45527">
    <property type="entry name" value="NONRIBOSOMAL PEPTIDE SYNTHETASE"/>
    <property type="match status" value="1"/>
</dbReference>
<comment type="similarity">
    <text evidence="4">Belongs to the NRP synthetase family.</text>
</comment>